<dbReference type="Proteomes" id="UP000065220">
    <property type="component" value="Chromosome"/>
</dbReference>
<evidence type="ECO:0000256" key="1">
    <source>
        <dbReference type="SAM" id="MobiDB-lite"/>
    </source>
</evidence>
<evidence type="ECO:0008006" key="4">
    <source>
        <dbReference type="Google" id="ProtNLM"/>
    </source>
</evidence>
<dbReference type="EMBL" id="CP014228">
    <property type="protein sequence ID" value="AMD86853.1"/>
    <property type="molecule type" value="Genomic_DNA"/>
</dbReference>
<keyword evidence="3" id="KW-1185">Reference proteome</keyword>
<dbReference type="STRING" id="111015.AXF14_03625"/>
<dbReference type="RefSeq" id="WP_067940917.1">
    <property type="nucleotide sequence ID" value="NZ_CP014228.1"/>
</dbReference>
<proteinExistence type="predicted"/>
<organism evidence="2 3">
    <name type="scientific">Actinomyces radicidentis</name>
    <dbReference type="NCBI Taxonomy" id="111015"/>
    <lineage>
        <taxon>Bacteria</taxon>
        <taxon>Bacillati</taxon>
        <taxon>Actinomycetota</taxon>
        <taxon>Actinomycetes</taxon>
        <taxon>Actinomycetales</taxon>
        <taxon>Actinomycetaceae</taxon>
        <taxon>Actinomyces</taxon>
    </lineage>
</organism>
<feature type="compositionally biased region" description="Basic residues" evidence="1">
    <location>
        <begin position="139"/>
        <end position="154"/>
    </location>
</feature>
<feature type="compositionally biased region" description="Basic and acidic residues" evidence="1">
    <location>
        <begin position="70"/>
        <end position="87"/>
    </location>
</feature>
<name>A0A109W7F5_ACTRD</name>
<evidence type="ECO:0000313" key="3">
    <source>
        <dbReference type="Proteomes" id="UP000065220"/>
    </source>
</evidence>
<feature type="compositionally biased region" description="Basic and acidic residues" evidence="1">
    <location>
        <begin position="127"/>
        <end position="138"/>
    </location>
</feature>
<dbReference type="Pfam" id="PF11208">
    <property type="entry name" value="DUF2992"/>
    <property type="match status" value="1"/>
</dbReference>
<feature type="region of interest" description="Disordered" evidence="1">
    <location>
        <begin position="70"/>
        <end position="154"/>
    </location>
</feature>
<gene>
    <name evidence="2" type="ORF">AXF14_03625</name>
</gene>
<protein>
    <recommendedName>
        <fullName evidence="4">DUF2992 domain-containing protein</fullName>
    </recommendedName>
</protein>
<dbReference type="InterPro" id="IPR016787">
    <property type="entry name" value="UCP021328"/>
</dbReference>
<reference evidence="3" key="1">
    <citation type="submission" date="2016-02" db="EMBL/GenBank/DDBJ databases">
        <authorList>
            <person name="Holder M.E."/>
            <person name="Ajami N.J."/>
            <person name="Petrosino J.F."/>
        </authorList>
    </citation>
    <scope>NUCLEOTIDE SEQUENCE [LARGE SCALE GENOMIC DNA]</scope>
    <source>
        <strain evidence="3">CCUG 36733</strain>
    </source>
</reference>
<dbReference type="AlphaFoldDB" id="A0A109W7F5"/>
<dbReference type="KEGG" id="ard:AXF14_03625"/>
<accession>A0A109W7F5</accession>
<sequence length="154" mass="17148">MSTTRPSARPSATVSATLTVSFNGRFWEAVLEHHDGPWVRAARAVLGAEPTDPELYAWLLAHGAWLSERADRAPRVRAGRGDVDRPSSPKRAARQAARAAVESRPSTAAQAAVKAEQEARAQASTRARREDRDAERERRRLLKRARAKQRHRGR</sequence>
<evidence type="ECO:0000313" key="2">
    <source>
        <dbReference type="EMBL" id="AMD86853.1"/>
    </source>
</evidence>